<dbReference type="RefSeq" id="WP_189319032.1">
    <property type="nucleotide sequence ID" value="NZ_FXTU01000003.1"/>
</dbReference>
<protein>
    <submittedName>
        <fullName evidence="2">DNA-binding domain-containing protein</fullName>
    </submittedName>
</protein>
<proteinExistence type="predicted"/>
<organism evidence="2 3">
    <name type="scientific">Laceyella tengchongensis</name>
    <dbReference type="NCBI Taxonomy" id="574699"/>
    <lineage>
        <taxon>Bacteria</taxon>
        <taxon>Bacillati</taxon>
        <taxon>Bacillota</taxon>
        <taxon>Bacilli</taxon>
        <taxon>Bacillales</taxon>
        <taxon>Thermoactinomycetaceae</taxon>
        <taxon>Laceyella</taxon>
    </lineage>
</organism>
<feature type="domain" description="Schlafen AlbA-2" evidence="1">
    <location>
        <begin position="16"/>
        <end position="146"/>
    </location>
</feature>
<sequence length="319" mass="37951">MSVHQELIQLIQAGKEGLGIDFKRTEYTREKQTDLIKDLISMANAPFDGKRYIIIGVDVEGDCISIFPLQNITDDAEYQQLVREFVEPTIPFTYYDFEYEGKTLAVFEIKGCENPPYMIKKDLQRGKTILKKGDSWIRTGSRNDRLSRRDLDDLVQFRNRNQEKTILSIDEIKKMVYYSHPNDWTWIEEDIAILNENPMISLNVDRSKDRDYYEEWLDKFVDNKGRYKVYRIQYFQQTINTFDVVVVDGGRKEIPVPKLYKDRVESFQIEHNHRKLYDKMYITYEQYNLGRVVNRSVFPGDYDRYLRQGGIDFVKDDLI</sequence>
<accession>A0AA45WNW3</accession>
<evidence type="ECO:0000313" key="2">
    <source>
        <dbReference type="EMBL" id="SMP19794.1"/>
    </source>
</evidence>
<dbReference type="InterPro" id="IPR007421">
    <property type="entry name" value="Schlafen_AlbA_2_dom"/>
</dbReference>
<dbReference type="InterPro" id="IPR038461">
    <property type="entry name" value="Schlafen_AlbA_2_dom_sf"/>
</dbReference>
<evidence type="ECO:0000313" key="3">
    <source>
        <dbReference type="Proteomes" id="UP001157946"/>
    </source>
</evidence>
<keyword evidence="3" id="KW-1185">Reference proteome</keyword>
<dbReference type="Proteomes" id="UP001157946">
    <property type="component" value="Unassembled WGS sequence"/>
</dbReference>
<gene>
    <name evidence="2" type="ORF">SAMN06265361_103311</name>
</gene>
<name>A0AA45WNW3_9BACL</name>
<dbReference type="GO" id="GO:0003677">
    <property type="term" value="F:DNA binding"/>
    <property type="evidence" value="ECO:0007669"/>
    <property type="project" value="UniProtKB-KW"/>
</dbReference>
<dbReference type="Pfam" id="PF04326">
    <property type="entry name" value="SLFN_AlbA_2"/>
    <property type="match status" value="1"/>
</dbReference>
<dbReference type="AlphaFoldDB" id="A0AA45WNW3"/>
<comment type="caution">
    <text evidence="2">The sequence shown here is derived from an EMBL/GenBank/DDBJ whole genome shotgun (WGS) entry which is preliminary data.</text>
</comment>
<reference evidence="2" key="1">
    <citation type="submission" date="2017-05" db="EMBL/GenBank/DDBJ databases">
        <authorList>
            <person name="Varghese N."/>
            <person name="Submissions S."/>
        </authorList>
    </citation>
    <scope>NUCLEOTIDE SEQUENCE</scope>
    <source>
        <strain evidence="2">DSM 45262</strain>
    </source>
</reference>
<dbReference type="EMBL" id="FXTU01000003">
    <property type="protein sequence ID" value="SMP19794.1"/>
    <property type="molecule type" value="Genomic_DNA"/>
</dbReference>
<evidence type="ECO:0000259" key="1">
    <source>
        <dbReference type="Pfam" id="PF04326"/>
    </source>
</evidence>
<keyword evidence="2" id="KW-0238">DNA-binding</keyword>
<dbReference type="Gene3D" id="3.30.950.30">
    <property type="entry name" value="Schlafen, AAA domain"/>
    <property type="match status" value="1"/>
</dbReference>